<feature type="coiled-coil region" evidence="7">
    <location>
        <begin position="172"/>
        <end position="199"/>
    </location>
</feature>
<evidence type="ECO:0000256" key="4">
    <source>
        <dbReference type="ARBA" id="ARBA00022833"/>
    </source>
</evidence>
<comment type="cofactor">
    <cofactor evidence="1">
        <name>a divalent metal cation</name>
        <dbReference type="ChEBI" id="CHEBI:60240"/>
    </cofactor>
</comment>
<evidence type="ECO:0000256" key="1">
    <source>
        <dbReference type="ARBA" id="ARBA00001968"/>
    </source>
</evidence>
<keyword evidence="3 6" id="KW-0863">Zinc-finger</keyword>
<organism evidence="10 11">
    <name type="scientific">Littorina saxatilis</name>
    <dbReference type="NCBI Taxonomy" id="31220"/>
    <lineage>
        <taxon>Eukaryota</taxon>
        <taxon>Metazoa</taxon>
        <taxon>Spiralia</taxon>
        <taxon>Lophotrochozoa</taxon>
        <taxon>Mollusca</taxon>
        <taxon>Gastropoda</taxon>
        <taxon>Caenogastropoda</taxon>
        <taxon>Littorinimorpha</taxon>
        <taxon>Littorinoidea</taxon>
        <taxon>Littorinidae</taxon>
        <taxon>Littorina</taxon>
    </lineage>
</organism>
<gene>
    <name evidence="10" type="ORF">V1264_006668</name>
</gene>
<evidence type="ECO:0000256" key="7">
    <source>
        <dbReference type="SAM" id="Coils"/>
    </source>
</evidence>
<evidence type="ECO:0000256" key="8">
    <source>
        <dbReference type="SAM" id="MobiDB-lite"/>
    </source>
</evidence>
<evidence type="ECO:0000313" key="10">
    <source>
        <dbReference type="EMBL" id="KAK7095232.1"/>
    </source>
</evidence>
<dbReference type="GO" id="GO:0008270">
    <property type="term" value="F:zinc ion binding"/>
    <property type="evidence" value="ECO:0007669"/>
    <property type="project" value="UniProtKB-KW"/>
</dbReference>
<keyword evidence="11" id="KW-1185">Reference proteome</keyword>
<keyword evidence="4" id="KW-0862">Zinc</keyword>
<keyword evidence="2" id="KW-0479">Metal-binding</keyword>
<dbReference type="SUPFAM" id="SSF57716">
    <property type="entry name" value="Glucocorticoid receptor-like (DNA-binding domain)"/>
    <property type="match status" value="1"/>
</dbReference>
<accession>A0AAN9AY53</accession>
<reference evidence="10 11" key="1">
    <citation type="submission" date="2024-02" db="EMBL/GenBank/DDBJ databases">
        <title>Chromosome-scale genome assembly of the rough periwinkle Littorina saxatilis.</title>
        <authorList>
            <person name="De Jode A."/>
            <person name="Faria R."/>
            <person name="Formenti G."/>
            <person name="Sims Y."/>
            <person name="Smith T.P."/>
            <person name="Tracey A."/>
            <person name="Wood J.M.D."/>
            <person name="Zagrodzka Z.B."/>
            <person name="Johannesson K."/>
            <person name="Butlin R.K."/>
            <person name="Leder E.H."/>
        </authorList>
    </citation>
    <scope>NUCLEOTIDE SEQUENCE [LARGE SCALE GENOMIC DNA]</scope>
    <source>
        <strain evidence="10">Snail1</strain>
        <tissue evidence="10">Muscle</tissue>
    </source>
</reference>
<dbReference type="Pfam" id="PF05485">
    <property type="entry name" value="THAP"/>
    <property type="match status" value="1"/>
</dbReference>
<protein>
    <recommendedName>
        <fullName evidence="9">THAP-type domain-containing protein</fullName>
    </recommendedName>
</protein>
<name>A0AAN9AY53_9CAEN</name>
<evidence type="ECO:0000256" key="5">
    <source>
        <dbReference type="ARBA" id="ARBA00023125"/>
    </source>
</evidence>
<dbReference type="InterPro" id="IPR027806">
    <property type="entry name" value="HARBI1_dom"/>
</dbReference>
<evidence type="ECO:0000256" key="2">
    <source>
        <dbReference type="ARBA" id="ARBA00022723"/>
    </source>
</evidence>
<comment type="caution">
    <text evidence="10">The sequence shown here is derived from an EMBL/GenBank/DDBJ whole genome shotgun (WGS) entry which is preliminary data.</text>
</comment>
<evidence type="ECO:0000259" key="9">
    <source>
        <dbReference type="PROSITE" id="PS50950"/>
    </source>
</evidence>
<feature type="domain" description="THAP-type" evidence="9">
    <location>
        <begin position="16"/>
        <end position="103"/>
    </location>
</feature>
<dbReference type="AlphaFoldDB" id="A0AAN9AY53"/>
<evidence type="ECO:0000256" key="3">
    <source>
        <dbReference type="ARBA" id="ARBA00022771"/>
    </source>
</evidence>
<dbReference type="PANTHER" id="PTHR23080:SF133">
    <property type="entry name" value="SI:CH211-262I1.5-RELATED"/>
    <property type="match status" value="1"/>
</dbReference>
<dbReference type="Pfam" id="PF13359">
    <property type="entry name" value="DDE_Tnp_4"/>
    <property type="match status" value="1"/>
</dbReference>
<dbReference type="SMART" id="SM00692">
    <property type="entry name" value="DM3"/>
    <property type="match status" value="1"/>
</dbReference>
<dbReference type="SMART" id="SM00980">
    <property type="entry name" value="THAP"/>
    <property type="match status" value="1"/>
</dbReference>
<evidence type="ECO:0000256" key="6">
    <source>
        <dbReference type="PROSITE-ProRule" id="PRU00309"/>
    </source>
</evidence>
<dbReference type="GO" id="GO:0003677">
    <property type="term" value="F:DNA binding"/>
    <property type="evidence" value="ECO:0007669"/>
    <property type="project" value="UniProtKB-UniRule"/>
</dbReference>
<evidence type="ECO:0000313" key="11">
    <source>
        <dbReference type="Proteomes" id="UP001374579"/>
    </source>
</evidence>
<keyword evidence="5 6" id="KW-0238">DNA-binding</keyword>
<dbReference type="PROSITE" id="PS50950">
    <property type="entry name" value="ZF_THAP"/>
    <property type="match status" value="1"/>
</dbReference>
<dbReference type="Proteomes" id="UP001374579">
    <property type="component" value="Unassembled WGS sequence"/>
</dbReference>
<dbReference type="InterPro" id="IPR006612">
    <property type="entry name" value="THAP_Znf"/>
</dbReference>
<dbReference type="EMBL" id="JBAMIC010000018">
    <property type="protein sequence ID" value="KAK7095232.1"/>
    <property type="molecule type" value="Genomic_DNA"/>
</dbReference>
<dbReference type="PANTHER" id="PTHR23080">
    <property type="entry name" value="THAP DOMAIN PROTEIN"/>
    <property type="match status" value="1"/>
</dbReference>
<proteinExistence type="predicted"/>
<sequence length="512" mass="57419">MAELEQVILRPSSSRANQHCCVPLCTSTRSKSDENNRISFHKFPGATDVQRRKDWLVKIRRDSGPAFKVLQHTVVCSLHFRPDDFKWTPVVRSLKPDAVPSIFPWTMPTPTRKPPTKRAVLSPQKPGNKKQKAAASEGLPTGQEQEVNPKESGPSSSLILASEKPEEDTFNTDSLLARIKELEGQLHGEQEKVAVMRLERFGVERFSADDNTFEHYTGLPNYRTFQILFDFLSPSAGTMRQPYYTYVSCDPMKSQQSRALPLADELFMFLCRVRQGFTETDLGVRFNISQSTASRKCIAWANFLYFALGSMSIWPSRQLVDQHMPQCFKDKYPSTRVILDCTEIKCQTPSSLKLNSQIYSNYKSASTLKGLVGIAPNGPITFISPLMTGSCSDVQIVQDSGLLPLLDEGDSVMADKGFLIAEVLRKQKVGLNIPPFRYNNGQFSPVEIDSSVSISRLRVHVERAIRRVKVNRIFQLTVPLKSVGSINQVWTVACLLSNLCDPLVSSFALNTN</sequence>
<dbReference type="Pfam" id="PF13613">
    <property type="entry name" value="HTH_Tnp_4"/>
    <property type="match status" value="1"/>
</dbReference>
<feature type="region of interest" description="Disordered" evidence="8">
    <location>
        <begin position="105"/>
        <end position="166"/>
    </location>
</feature>
<dbReference type="InterPro" id="IPR027805">
    <property type="entry name" value="Transposase_HTH_dom"/>
</dbReference>
<keyword evidence="7" id="KW-0175">Coiled coil</keyword>